<dbReference type="PANTHER" id="PTHR11461:SF211">
    <property type="entry name" value="GH10112P-RELATED"/>
    <property type="match status" value="1"/>
</dbReference>
<accession>A0AAN7VJY7</accession>
<dbReference type="AlphaFoldDB" id="A0AAN7VJY7"/>
<dbReference type="GO" id="GO:0004867">
    <property type="term" value="F:serine-type endopeptidase inhibitor activity"/>
    <property type="evidence" value="ECO:0007669"/>
    <property type="project" value="UniProtKB-KW"/>
</dbReference>
<proteinExistence type="inferred from homology"/>
<sequence length="427" mass="48043">MVNTSKIHYERNDYSSLILEDSLLKVGVLRLFILLLLLQIMADSELLEVVTGNSQFSNKFYNIITEGEKGKNVFFSPISAHTVLSMAYQGAAGTTADAFSNSLHVGNQDRAATGYHQVMNALNNIEGVKLHIANKIYVMQGFPLKEKFRKSAAELFLSETESLDFGQSSSSASKINGWVESKTNSKIKNLIDSGCLDSLTRLVLVNAIYFKGDWANQFRRRDTKKEKFYVSENESVDCDMMHITKNFKYREDQHLQAQILEMKYTNRNVSMVIILPFKRTGIEDLEKKLVDVDFSTITDGMRSLEVQLSLPKFKVETTMDLQSVLTRMGLGVIFDQAKANFSEISDSKEQLYVSKAIQKAFIEVNEEGAEAAAATGILKKRKYSSFMPIQRLRIIVDHPFIATIFVSIPENSPLPLFCGKITSPISV</sequence>
<keyword evidence="7" id="KW-1185">Reference proteome</keyword>
<evidence type="ECO:0000313" key="7">
    <source>
        <dbReference type="Proteomes" id="UP001329430"/>
    </source>
</evidence>
<reference evidence="6 7" key="1">
    <citation type="journal article" date="2024" name="Insects">
        <title>An Improved Chromosome-Level Genome Assembly of the Firefly Pyrocoelia pectoralis.</title>
        <authorList>
            <person name="Fu X."/>
            <person name="Meyer-Rochow V.B."/>
            <person name="Ballantyne L."/>
            <person name="Zhu X."/>
        </authorList>
    </citation>
    <scope>NUCLEOTIDE SEQUENCE [LARGE SCALE GENOMIC DNA]</scope>
    <source>
        <strain evidence="6">XCY_ONT2</strain>
    </source>
</reference>
<dbReference type="Gene3D" id="2.30.39.10">
    <property type="entry name" value="Alpha-1-antitrypsin, domain 1"/>
    <property type="match status" value="1"/>
</dbReference>
<name>A0AAN7VJY7_9COLE</name>
<keyword evidence="2" id="KW-0646">Protease inhibitor</keyword>
<evidence type="ECO:0000256" key="1">
    <source>
        <dbReference type="ARBA" id="ARBA00009500"/>
    </source>
</evidence>
<dbReference type="SMART" id="SM00093">
    <property type="entry name" value="SERPIN"/>
    <property type="match status" value="1"/>
</dbReference>
<dbReference type="InterPro" id="IPR042185">
    <property type="entry name" value="Serpin_sf_2"/>
</dbReference>
<organism evidence="6 7">
    <name type="scientific">Pyrocoelia pectoralis</name>
    <dbReference type="NCBI Taxonomy" id="417401"/>
    <lineage>
        <taxon>Eukaryota</taxon>
        <taxon>Metazoa</taxon>
        <taxon>Ecdysozoa</taxon>
        <taxon>Arthropoda</taxon>
        <taxon>Hexapoda</taxon>
        <taxon>Insecta</taxon>
        <taxon>Pterygota</taxon>
        <taxon>Neoptera</taxon>
        <taxon>Endopterygota</taxon>
        <taxon>Coleoptera</taxon>
        <taxon>Polyphaga</taxon>
        <taxon>Elateriformia</taxon>
        <taxon>Elateroidea</taxon>
        <taxon>Lampyridae</taxon>
        <taxon>Lampyrinae</taxon>
        <taxon>Pyrocoelia</taxon>
    </lineage>
</organism>
<dbReference type="InterPro" id="IPR023796">
    <property type="entry name" value="Serpin_dom"/>
</dbReference>
<dbReference type="EMBL" id="JAVRBK010000003">
    <property type="protein sequence ID" value="KAK5646351.1"/>
    <property type="molecule type" value="Genomic_DNA"/>
</dbReference>
<dbReference type="SUPFAM" id="SSF56574">
    <property type="entry name" value="Serpins"/>
    <property type="match status" value="1"/>
</dbReference>
<dbReference type="InterPro" id="IPR042178">
    <property type="entry name" value="Serpin_sf_1"/>
</dbReference>
<dbReference type="Pfam" id="PF00079">
    <property type="entry name" value="Serpin"/>
    <property type="match status" value="1"/>
</dbReference>
<dbReference type="GO" id="GO:0005615">
    <property type="term" value="C:extracellular space"/>
    <property type="evidence" value="ECO:0007669"/>
    <property type="project" value="InterPro"/>
</dbReference>
<feature type="domain" description="Serpin" evidence="5">
    <location>
        <begin position="58"/>
        <end position="424"/>
    </location>
</feature>
<evidence type="ECO:0000259" key="5">
    <source>
        <dbReference type="SMART" id="SM00093"/>
    </source>
</evidence>
<evidence type="ECO:0000313" key="6">
    <source>
        <dbReference type="EMBL" id="KAK5646351.1"/>
    </source>
</evidence>
<dbReference type="Gene3D" id="3.30.497.10">
    <property type="entry name" value="Antithrombin, subunit I, domain 2"/>
    <property type="match status" value="1"/>
</dbReference>
<dbReference type="PANTHER" id="PTHR11461">
    <property type="entry name" value="SERINE PROTEASE INHIBITOR, SERPIN"/>
    <property type="match status" value="1"/>
</dbReference>
<comment type="caution">
    <text evidence="6">The sequence shown here is derived from an EMBL/GenBank/DDBJ whole genome shotgun (WGS) entry which is preliminary data.</text>
</comment>
<keyword evidence="3" id="KW-0722">Serine protease inhibitor</keyword>
<dbReference type="Proteomes" id="UP001329430">
    <property type="component" value="Chromosome 3"/>
</dbReference>
<evidence type="ECO:0000256" key="3">
    <source>
        <dbReference type="ARBA" id="ARBA00022900"/>
    </source>
</evidence>
<dbReference type="CDD" id="cd19601">
    <property type="entry name" value="serpin42Da-like"/>
    <property type="match status" value="1"/>
</dbReference>
<dbReference type="InterPro" id="IPR036186">
    <property type="entry name" value="Serpin_sf"/>
</dbReference>
<comment type="similarity">
    <text evidence="1 4">Belongs to the serpin family.</text>
</comment>
<evidence type="ECO:0000256" key="2">
    <source>
        <dbReference type="ARBA" id="ARBA00022690"/>
    </source>
</evidence>
<dbReference type="InterPro" id="IPR000215">
    <property type="entry name" value="Serpin_fam"/>
</dbReference>
<protein>
    <recommendedName>
        <fullName evidence="5">Serpin domain-containing protein</fullName>
    </recommendedName>
</protein>
<gene>
    <name evidence="6" type="ORF">RI129_004815</name>
</gene>
<evidence type="ECO:0000256" key="4">
    <source>
        <dbReference type="RuleBase" id="RU000411"/>
    </source>
</evidence>